<name>J1L2H3_9EURY</name>
<dbReference type="Proteomes" id="UP000005095">
    <property type="component" value="Chromosome"/>
</dbReference>
<proteinExistence type="predicted"/>
<dbReference type="OrthoDB" id="62357at2157"/>
<keyword evidence="2" id="KW-1185">Reference proteome</keyword>
<dbReference type="EMBL" id="CM001555">
    <property type="protein sequence ID" value="EJG07262.1"/>
    <property type="molecule type" value="Genomic_DNA"/>
</dbReference>
<dbReference type="HOGENOM" id="CLU_048696_1_0_2"/>
<dbReference type="PATRIC" id="fig|28892.9.peg.1407"/>
<dbReference type="AlphaFoldDB" id="J1L2H3"/>
<dbReference type="STRING" id="28892.Metli_1306"/>
<reference evidence="1 2" key="1">
    <citation type="submission" date="2011-08" db="EMBL/GenBank/DDBJ databases">
        <title>The complete genome of Methanofollis liminatans DSM 4140.</title>
        <authorList>
            <consortium name="US DOE Joint Genome Institute (JGI-PGF)"/>
            <person name="Lucas S."/>
            <person name="Han J."/>
            <person name="Lapidus A."/>
            <person name="Bruce D."/>
            <person name="Goodwin L."/>
            <person name="Pitluck S."/>
            <person name="Peters L."/>
            <person name="Kyrpides N."/>
            <person name="Mavromatis K."/>
            <person name="Ivanova N."/>
            <person name="Mikhailova N."/>
            <person name="Lu M."/>
            <person name="Detter J.C."/>
            <person name="Tapia R."/>
            <person name="Han C."/>
            <person name="Land M."/>
            <person name="Hauser L."/>
            <person name="Markowitz V."/>
            <person name="Cheng J.-F."/>
            <person name="Hugenholtz P."/>
            <person name="Woyke T."/>
            <person name="Wu D."/>
            <person name="Spring S."/>
            <person name="Schuler E."/>
            <person name="Brambilla E."/>
            <person name="Klenk H.-P."/>
            <person name="Eisen J.A."/>
        </authorList>
    </citation>
    <scope>NUCLEOTIDE SEQUENCE [LARGE SCALE GENOMIC DNA]</scope>
    <source>
        <strain evidence="1 2">DSM 4140</strain>
    </source>
</reference>
<evidence type="ECO:0000313" key="2">
    <source>
        <dbReference type="Proteomes" id="UP000005095"/>
    </source>
</evidence>
<dbReference type="InterPro" id="IPR019292">
    <property type="entry name" value="McrC"/>
</dbReference>
<evidence type="ECO:0000313" key="1">
    <source>
        <dbReference type="EMBL" id="EJG07262.1"/>
    </source>
</evidence>
<gene>
    <name evidence="1" type="ORF">Metli_1306</name>
</gene>
<organism evidence="1 2">
    <name type="scientific">Methanofollis liminatans DSM 4140</name>
    <dbReference type="NCBI Taxonomy" id="28892"/>
    <lineage>
        <taxon>Archaea</taxon>
        <taxon>Methanobacteriati</taxon>
        <taxon>Methanobacteriota</taxon>
        <taxon>Stenosarchaea group</taxon>
        <taxon>Methanomicrobia</taxon>
        <taxon>Methanomicrobiales</taxon>
        <taxon>Methanomicrobiaceae</taxon>
        <taxon>Methanofollis</taxon>
    </lineage>
</organism>
<sequence>MTSTATLFEYVAYPYEVAGRDSFSEGRLHLTEETLDRLDTLNETKRFLDIGRHTLRPLNYVGVVKAGGITLQILPKLYRGDAYERHRATIAGNLLTMLSCTERLSIREMDLAGLDVENTDLFEVFMALFAQNLSRLLNSTQKKAYTREERELRVVRERIDVRAYTNPARLHIIPCTFHEYTVDNLLNRTLKYTCHLMARTARRFETVKTLRSIIALLDAVTLTPVTVAEVDTITFDRLNRRFEPFVRICRIFLASSTLTLQASDVETFSLLIPMEKLFEEFIAAVLIDDPAYFFGRGVNVSAQGRIGHLVQKRSGGRLFSLIPDLLAEGPGGALVIDTKYKLLDEAENAYDVSQADAYQMFAYVVKIRAKAGMLLYPDTELKSSLDVSYEVKDEGKSRKIPLLIRSVRLSHALTTKEGWEAFRAELAGVIQEMVDQAADYSPEEMCEGKTPVFS</sequence>
<protein>
    <submittedName>
        <fullName evidence="1">5-methylcytosine restriction system component-like protein</fullName>
    </submittedName>
</protein>
<dbReference type="PANTHER" id="PTHR38733">
    <property type="entry name" value="PROTEIN MCRC"/>
    <property type="match status" value="1"/>
</dbReference>
<dbReference type="PANTHER" id="PTHR38733:SF1">
    <property type="entry name" value="TYPE IV METHYL-DIRECTED RESTRICTION ENZYME ECOKMCRBC"/>
    <property type="match status" value="1"/>
</dbReference>
<accession>J1L2H3</accession>
<dbReference type="Pfam" id="PF10117">
    <property type="entry name" value="McrBC"/>
    <property type="match status" value="1"/>
</dbReference>
<dbReference type="RefSeq" id="WP_004038954.1">
    <property type="nucleotide sequence ID" value="NZ_CM001555.1"/>
</dbReference>